<keyword evidence="2" id="KW-0255">Endonuclease</keyword>
<accession>A0A3D9AQG6</accession>
<feature type="domain" description="Type I restriction modification DNA specificity" evidence="1">
    <location>
        <begin position="1"/>
        <end position="30"/>
    </location>
</feature>
<sequence>PDLPKQKKIASILSDTDRKIDLNNQINDNLSYYFIQLLPVRSSA</sequence>
<dbReference type="GO" id="GO:0003677">
    <property type="term" value="F:DNA binding"/>
    <property type="evidence" value="ECO:0007669"/>
    <property type="project" value="InterPro"/>
</dbReference>
<dbReference type="RefSeq" id="WP_185144435.1">
    <property type="nucleotide sequence ID" value="NZ_QNVU01000042.1"/>
</dbReference>
<dbReference type="GO" id="GO:0004519">
    <property type="term" value="F:endonuclease activity"/>
    <property type="evidence" value="ECO:0007669"/>
    <property type="project" value="UniProtKB-KW"/>
</dbReference>
<evidence type="ECO:0000313" key="3">
    <source>
        <dbReference type="Proteomes" id="UP000256924"/>
    </source>
</evidence>
<dbReference type="AlphaFoldDB" id="A0A3D9AQG6"/>
<evidence type="ECO:0000259" key="1">
    <source>
        <dbReference type="Pfam" id="PF01420"/>
    </source>
</evidence>
<organism evidence="2 3">
    <name type="scientific">Candidatus Chryseobacterium massiliense</name>
    <dbReference type="NCBI Taxonomy" id="204089"/>
    <lineage>
        <taxon>Bacteria</taxon>
        <taxon>Pseudomonadati</taxon>
        <taxon>Bacteroidota</taxon>
        <taxon>Flavobacteriia</taxon>
        <taxon>Flavobacteriales</taxon>
        <taxon>Weeksellaceae</taxon>
        <taxon>Chryseobacterium group</taxon>
        <taxon>Chryseobacterium</taxon>
    </lineage>
</organism>
<dbReference type="EMBL" id="QNVU01000042">
    <property type="protein sequence ID" value="REC43544.1"/>
    <property type="molecule type" value="Genomic_DNA"/>
</dbReference>
<reference evidence="2 3" key="1">
    <citation type="journal article" date="2004" name="Emerg. Infect. Dis.">
        <title>Amoebae-resisting bacteria isolated from human nasal swabs by amoebal coculture.</title>
        <authorList>
            <person name="Greub G."/>
            <person name="La Scola B."/>
            <person name="Raoult D."/>
        </authorList>
    </citation>
    <scope>NUCLEOTIDE SEQUENCE [LARGE SCALE GENOMIC DNA]</scope>
    <source>
        <strain evidence="2 3">CCUG 51329</strain>
    </source>
</reference>
<evidence type="ECO:0000313" key="2">
    <source>
        <dbReference type="EMBL" id="REC43544.1"/>
    </source>
</evidence>
<gene>
    <name evidence="2" type="ORF">DRF68_16840</name>
</gene>
<dbReference type="SUPFAM" id="SSF116734">
    <property type="entry name" value="DNA methylase specificity domain"/>
    <property type="match status" value="1"/>
</dbReference>
<protein>
    <submittedName>
        <fullName evidence="2">Restriction endonuclease subunit S</fullName>
    </submittedName>
</protein>
<keyword evidence="2" id="KW-0378">Hydrolase</keyword>
<comment type="caution">
    <text evidence="2">The sequence shown here is derived from an EMBL/GenBank/DDBJ whole genome shotgun (WGS) entry which is preliminary data.</text>
</comment>
<keyword evidence="2" id="KW-0540">Nuclease</keyword>
<proteinExistence type="predicted"/>
<dbReference type="Proteomes" id="UP000256924">
    <property type="component" value="Unassembled WGS sequence"/>
</dbReference>
<dbReference type="Pfam" id="PF01420">
    <property type="entry name" value="Methylase_S"/>
    <property type="match status" value="1"/>
</dbReference>
<dbReference type="Gene3D" id="1.10.287.1120">
    <property type="entry name" value="Bipartite methylase S protein"/>
    <property type="match status" value="1"/>
</dbReference>
<dbReference type="InterPro" id="IPR000055">
    <property type="entry name" value="Restrct_endonuc_typeI_TRD"/>
</dbReference>
<name>A0A3D9AQG6_9FLAO</name>
<keyword evidence="3" id="KW-1185">Reference proteome</keyword>
<feature type="non-terminal residue" evidence="2">
    <location>
        <position position="1"/>
    </location>
</feature>